<dbReference type="EMBL" id="BSDZ01000032">
    <property type="protein sequence ID" value="GLI66428.1"/>
    <property type="molecule type" value="Genomic_DNA"/>
</dbReference>
<evidence type="ECO:0000313" key="9">
    <source>
        <dbReference type="Proteomes" id="UP001165090"/>
    </source>
</evidence>
<keyword evidence="9" id="KW-1185">Reference proteome</keyword>
<dbReference type="EMBL" id="BSDZ01000042">
    <property type="protein sequence ID" value="GLI66838.1"/>
    <property type="molecule type" value="Genomic_DNA"/>
</dbReference>
<accession>A0ABQ5SAB5</accession>
<reference evidence="4 9" key="2">
    <citation type="journal article" date="2023" name="IScience">
        <title>Expanded male sex-determining region conserved during the evolution of homothallism in the green alga Volvox.</title>
        <authorList>
            <person name="Yamamoto K."/>
            <person name="Matsuzaki R."/>
            <person name="Mahakham W."/>
            <person name="Heman W."/>
            <person name="Sekimoto H."/>
            <person name="Kawachi M."/>
            <person name="Minakuchi Y."/>
            <person name="Toyoda A."/>
            <person name="Nozaki H."/>
        </authorList>
    </citation>
    <scope>NUCLEOTIDE SEQUENCE [LARGE SCALE GENOMIC DNA]</scope>
    <source>
        <strain evidence="4 9">NIES-4468</strain>
    </source>
</reference>
<evidence type="ECO:0000313" key="6">
    <source>
        <dbReference type="EMBL" id="GLI66488.1"/>
    </source>
</evidence>
<evidence type="ECO:0000313" key="8">
    <source>
        <dbReference type="EMBL" id="GLI67762.1"/>
    </source>
</evidence>
<evidence type="ECO:0008006" key="10">
    <source>
        <dbReference type="Google" id="ProtNLM"/>
    </source>
</evidence>
<keyword evidence="2" id="KW-0732">Signal</keyword>
<name>A0ABQ5SAB5_9CHLO</name>
<organism evidence="4 9">
    <name type="scientific">Volvox africanus</name>
    <dbReference type="NCBI Taxonomy" id="51714"/>
    <lineage>
        <taxon>Eukaryota</taxon>
        <taxon>Viridiplantae</taxon>
        <taxon>Chlorophyta</taxon>
        <taxon>core chlorophytes</taxon>
        <taxon>Chlorophyceae</taxon>
        <taxon>CS clade</taxon>
        <taxon>Chlamydomonadales</taxon>
        <taxon>Volvocaceae</taxon>
        <taxon>Volvox</taxon>
    </lineage>
</organism>
<evidence type="ECO:0000313" key="4">
    <source>
        <dbReference type="EMBL" id="GLI66428.1"/>
    </source>
</evidence>
<proteinExistence type="predicted"/>
<dbReference type="EMBL" id="BSDZ01000032">
    <property type="protein sequence ID" value="GLI66488.1"/>
    <property type="molecule type" value="Genomic_DNA"/>
</dbReference>
<evidence type="ECO:0000256" key="1">
    <source>
        <dbReference type="SAM" id="MobiDB-lite"/>
    </source>
</evidence>
<feature type="signal peptide" evidence="2">
    <location>
        <begin position="1"/>
        <end position="33"/>
    </location>
</feature>
<protein>
    <recommendedName>
        <fullName evidence="10">Secreted protein</fullName>
    </recommendedName>
</protein>
<dbReference type="EMBL" id="BSDZ01000015">
    <property type="protein sequence ID" value="GLI63218.1"/>
    <property type="molecule type" value="Genomic_DNA"/>
</dbReference>
<gene>
    <name evidence="3" type="ORF">VaNZ11_006076</name>
    <name evidence="4" type="ORF">VaNZ11_010201</name>
    <name evidence="5" type="ORF">VaNZ11_010282</name>
    <name evidence="6" type="ORF">VaNZ11_010287</name>
    <name evidence="7" type="ORF">VaNZ11_010793</name>
    <name evidence="8" type="ORF">VaNZ11_012010</name>
</gene>
<dbReference type="EMBL" id="BSDZ01000032">
    <property type="protein sequence ID" value="GLI66483.1"/>
    <property type="molecule type" value="Genomic_DNA"/>
</dbReference>
<evidence type="ECO:0000313" key="7">
    <source>
        <dbReference type="EMBL" id="GLI66838.1"/>
    </source>
</evidence>
<feature type="chain" id="PRO_5045029980" description="Secreted protein" evidence="2">
    <location>
        <begin position="34"/>
        <end position="120"/>
    </location>
</feature>
<sequence length="120" mass="13330">MCMHCNLSSLTRWHLGRLAWLFMALTTTGPAPAVCSLVSQGGSHYFGGRYGPRYDDDDDVIPRSGSDRRSGRFGALLEPLKRQGGLADPHEHFEETEGDTSNKAYRKPRIGIRPMAHDAE</sequence>
<feature type="region of interest" description="Disordered" evidence="1">
    <location>
        <begin position="84"/>
        <end position="120"/>
    </location>
</feature>
<dbReference type="Proteomes" id="UP001165090">
    <property type="component" value="Unassembled WGS sequence"/>
</dbReference>
<dbReference type="EMBL" id="BSDZ01000078">
    <property type="protein sequence ID" value="GLI67762.1"/>
    <property type="molecule type" value="Genomic_DNA"/>
</dbReference>
<reference evidence="4" key="1">
    <citation type="submission" date="2022-12" db="EMBL/GenBank/DDBJ databases">
        <authorList>
            <person name="Yamamoto K."/>
            <person name="Nozaki H."/>
        </authorList>
    </citation>
    <scope>NUCLEOTIDE SEQUENCE</scope>
    <source>
        <strain evidence="4">NIES-4468</strain>
    </source>
</reference>
<evidence type="ECO:0000313" key="3">
    <source>
        <dbReference type="EMBL" id="GLI63218.1"/>
    </source>
</evidence>
<comment type="caution">
    <text evidence="4">The sequence shown here is derived from an EMBL/GenBank/DDBJ whole genome shotgun (WGS) entry which is preliminary data.</text>
</comment>
<evidence type="ECO:0000313" key="5">
    <source>
        <dbReference type="EMBL" id="GLI66483.1"/>
    </source>
</evidence>
<evidence type="ECO:0000256" key="2">
    <source>
        <dbReference type="SAM" id="SignalP"/>
    </source>
</evidence>